<dbReference type="InterPro" id="IPR006094">
    <property type="entry name" value="Oxid_FAD_bind_N"/>
</dbReference>
<dbReference type="PROSITE" id="PS51387">
    <property type="entry name" value="FAD_PCMH"/>
    <property type="match status" value="1"/>
</dbReference>
<evidence type="ECO:0000256" key="2">
    <source>
        <dbReference type="ARBA" id="ARBA00022630"/>
    </source>
</evidence>
<protein>
    <submittedName>
        <fullName evidence="6">Bifunctional solanapyrone synthase 1</fullName>
    </submittedName>
</protein>
<dbReference type="AlphaFoldDB" id="A0A1Q8S7L1"/>
<proteinExistence type="inferred from homology"/>
<reference evidence="6 7" key="1">
    <citation type="submission" date="2016-11" db="EMBL/GenBank/DDBJ databases">
        <title>Draft Genome Assembly of Colletotrichum chlorophyti a pathogen of herbaceous plants.</title>
        <authorList>
            <person name="Gan P."/>
            <person name="Narusaka M."/>
            <person name="Tsushima A."/>
            <person name="Narusaka Y."/>
            <person name="Takano Y."/>
            <person name="Shirasu K."/>
        </authorList>
    </citation>
    <scope>NUCLEOTIDE SEQUENCE [LARGE SCALE GENOMIC DNA]</scope>
    <source>
        <strain evidence="6 7">NTL11</strain>
    </source>
</reference>
<dbReference type="STRING" id="708187.A0A1Q8S7L1"/>
<keyword evidence="7" id="KW-1185">Reference proteome</keyword>
<organism evidence="6 7">
    <name type="scientific">Colletotrichum chlorophyti</name>
    <dbReference type="NCBI Taxonomy" id="708187"/>
    <lineage>
        <taxon>Eukaryota</taxon>
        <taxon>Fungi</taxon>
        <taxon>Dikarya</taxon>
        <taxon>Ascomycota</taxon>
        <taxon>Pezizomycotina</taxon>
        <taxon>Sordariomycetes</taxon>
        <taxon>Hypocreomycetidae</taxon>
        <taxon>Glomerellales</taxon>
        <taxon>Glomerellaceae</taxon>
        <taxon>Colletotrichum</taxon>
    </lineage>
</organism>
<evidence type="ECO:0000313" key="7">
    <source>
        <dbReference type="Proteomes" id="UP000186583"/>
    </source>
</evidence>
<evidence type="ECO:0000256" key="4">
    <source>
        <dbReference type="ARBA" id="ARBA00023002"/>
    </source>
</evidence>
<keyword evidence="2" id="KW-0285">Flavoprotein</keyword>
<dbReference type="GO" id="GO:0016491">
    <property type="term" value="F:oxidoreductase activity"/>
    <property type="evidence" value="ECO:0007669"/>
    <property type="project" value="UniProtKB-KW"/>
</dbReference>
<dbReference type="InterPro" id="IPR016166">
    <property type="entry name" value="FAD-bd_PCMH"/>
</dbReference>
<gene>
    <name evidence="6" type="ORF">CCHL11_00945</name>
</gene>
<dbReference type="InterPro" id="IPR002347">
    <property type="entry name" value="SDR_fam"/>
</dbReference>
<evidence type="ECO:0000256" key="1">
    <source>
        <dbReference type="ARBA" id="ARBA00005466"/>
    </source>
</evidence>
<dbReference type="InterPro" id="IPR016169">
    <property type="entry name" value="FAD-bd_PCMH_sub2"/>
</dbReference>
<comment type="similarity">
    <text evidence="1">Belongs to the oxygen-dependent FAD-linked oxidoreductase family.</text>
</comment>
<evidence type="ECO:0000259" key="5">
    <source>
        <dbReference type="PROSITE" id="PS51387"/>
    </source>
</evidence>
<dbReference type="Pfam" id="PF01565">
    <property type="entry name" value="FAD_binding_4"/>
    <property type="match status" value="1"/>
</dbReference>
<dbReference type="InterPro" id="IPR036318">
    <property type="entry name" value="FAD-bd_PCMH-like_sf"/>
</dbReference>
<dbReference type="EMBL" id="MPGH01000008">
    <property type="protein sequence ID" value="OLN97392.1"/>
    <property type="molecule type" value="Genomic_DNA"/>
</dbReference>
<keyword evidence="3" id="KW-0274">FAD</keyword>
<keyword evidence="4" id="KW-0560">Oxidoreductase</keyword>
<dbReference type="PRINTS" id="PR00081">
    <property type="entry name" value="GDHRDH"/>
</dbReference>
<dbReference type="SUPFAM" id="SSF56176">
    <property type="entry name" value="FAD-binding/transporter-associated domain-like"/>
    <property type="match status" value="1"/>
</dbReference>
<name>A0A1Q8S7L1_9PEZI</name>
<dbReference type="Pfam" id="PF00106">
    <property type="entry name" value="adh_short"/>
    <property type="match status" value="1"/>
</dbReference>
<dbReference type="GO" id="GO:0071949">
    <property type="term" value="F:FAD binding"/>
    <property type="evidence" value="ECO:0007669"/>
    <property type="project" value="InterPro"/>
</dbReference>
<comment type="caution">
    <text evidence="6">The sequence shown here is derived from an EMBL/GenBank/DDBJ whole genome shotgun (WGS) entry which is preliminary data.</text>
</comment>
<evidence type="ECO:0000256" key="3">
    <source>
        <dbReference type="ARBA" id="ARBA00022827"/>
    </source>
</evidence>
<evidence type="ECO:0000313" key="6">
    <source>
        <dbReference type="EMBL" id="OLN97392.1"/>
    </source>
</evidence>
<dbReference type="Gene3D" id="3.40.50.720">
    <property type="entry name" value="NAD(P)-binding Rossmann-like Domain"/>
    <property type="match status" value="1"/>
</dbReference>
<sequence>MSFPYRQVLLVGATSGIGAAMADKLVSDGVKVVAVGRRQNRLDAFVEKHGSSKASSIRFDITDKAGLDDFVSTVMQKFPELDCVFINSGTQNPHKLSSPESVDLDLFRNEVNTNFLSVVDMSIKFLPKLQEKPFNTGLIITGTHIALVPAFHLPAYSASKAALSAFVYCLRKQLQGSSTRVVEIWPPMVQTELHDYMGEKLGRSLGMPLQEFTEKTYEHLIAGSENIVCDALSRAGLADQLYFPKDVEYTATIESYYSGDVQDVTPRCILQPETTQHVADALKALSAEEGGCWTVAIRSGGHSPFPSNNAAHGVTIDLGRLSSVTYTDNSTQGFPKRHGIASVGAGGRWGHVYTELEKYGVMVTGAREGHVGVGGFLLGGGFSWHSGKYGFTADNVVQYEVVLANGSVDIADATRHPDLFKALKGGTNNIGIVTRFDLRAFLSNDIYGGVMAFPYSQNKAVLQKFVTPPLQLITANVEGVRNSTSFVGLEKLSPVVDIRTTAPVSTPVQQLQGKLGLYNVWFTLSFHATTHMGNKALQVFEELIADLESQIDENINVIFLMTPLPMHYANRGPNILGLDKSLTEPSIVLQVEALLPSPKYGFLLTEKLRAASKEIALYSEKTNERTSWQYVNYAHQTQDPLGSYCKENEDFLERVSQKYDPSGFFQRRVPGGFKISNRRGA</sequence>
<dbReference type="Gene3D" id="3.30.465.10">
    <property type="match status" value="1"/>
</dbReference>
<dbReference type="PANTHER" id="PTHR42973:SF53">
    <property type="entry name" value="FAD-BINDING PCMH-TYPE DOMAIN-CONTAINING PROTEIN-RELATED"/>
    <property type="match status" value="1"/>
</dbReference>
<dbReference type="PANTHER" id="PTHR42973">
    <property type="entry name" value="BINDING OXIDOREDUCTASE, PUTATIVE (AFU_ORTHOLOGUE AFUA_1G17690)-RELATED"/>
    <property type="match status" value="1"/>
</dbReference>
<accession>A0A1Q8S7L1</accession>
<dbReference type="OrthoDB" id="2151789at2759"/>
<dbReference type="Proteomes" id="UP000186583">
    <property type="component" value="Unassembled WGS sequence"/>
</dbReference>
<dbReference type="SUPFAM" id="SSF51735">
    <property type="entry name" value="NAD(P)-binding Rossmann-fold domains"/>
    <property type="match status" value="1"/>
</dbReference>
<feature type="domain" description="FAD-binding PCMH-type" evidence="5">
    <location>
        <begin position="262"/>
        <end position="443"/>
    </location>
</feature>
<dbReference type="InterPro" id="IPR050416">
    <property type="entry name" value="FAD-linked_Oxidoreductase"/>
</dbReference>
<dbReference type="InterPro" id="IPR036291">
    <property type="entry name" value="NAD(P)-bd_dom_sf"/>
</dbReference>